<dbReference type="PANTHER" id="PTHR43095:SF3">
    <property type="entry name" value="L-XYLULOSE_3-KETO-L-GULONATE KINASE"/>
    <property type="match status" value="1"/>
</dbReference>
<keyword evidence="9" id="KW-1185">Reference proteome</keyword>
<dbReference type="InterPro" id="IPR018484">
    <property type="entry name" value="FGGY_N"/>
</dbReference>
<accession>A0A1Y6IWQ3</accession>
<dbReference type="RefSeq" id="WP_087481305.1">
    <property type="nucleotide sequence ID" value="NZ_AP024883.1"/>
</dbReference>
<keyword evidence="3 7" id="KW-0418">Kinase</keyword>
<evidence type="ECO:0000259" key="4">
    <source>
        <dbReference type="Pfam" id="PF00370"/>
    </source>
</evidence>
<dbReference type="InterPro" id="IPR000577">
    <property type="entry name" value="Carb_kinase_FGGY"/>
</dbReference>
<reference evidence="7 8" key="1">
    <citation type="submission" date="2017-05" db="EMBL/GenBank/DDBJ databases">
        <authorList>
            <person name="Song R."/>
            <person name="Chenine A.L."/>
            <person name="Ruprecht R.M."/>
        </authorList>
    </citation>
    <scope>NUCLEOTIDE SEQUENCE [LARGE SCALE GENOMIC DNA]</scope>
    <source>
        <strain evidence="7 8">CECT 7927</strain>
    </source>
</reference>
<feature type="domain" description="Carbohydrate kinase FGGY N-terminal" evidence="4">
    <location>
        <begin position="3"/>
        <end position="249"/>
    </location>
</feature>
<dbReference type="OrthoDB" id="9805576at2"/>
<evidence type="ECO:0000313" key="6">
    <source>
        <dbReference type="EMBL" id="MDW6003018.1"/>
    </source>
</evidence>
<protein>
    <submittedName>
        <fullName evidence="6">FGGY-family carbohydrate kinase</fullName>
    </submittedName>
    <submittedName>
        <fullName evidence="7">L-xylulose/3-keto-L-gulonate kinase</fullName>
        <ecNumber evidence="6 7">2.7.1.-</ecNumber>
    </submittedName>
</protein>
<reference evidence="6 9" key="2">
    <citation type="submission" date="2023-11" db="EMBL/GenBank/DDBJ databases">
        <title>Plant-associative lifestyle of Vibrio porteresiae and its evolutionary dynamics.</title>
        <authorList>
            <person name="Rameshkumar N."/>
            <person name="Kirti K."/>
        </authorList>
    </citation>
    <scope>NUCLEOTIDE SEQUENCE [LARGE SCALE GENOMIC DNA]</scope>
    <source>
        <strain evidence="6 9">MSSRF38</strain>
    </source>
</reference>
<evidence type="ECO:0000313" key="7">
    <source>
        <dbReference type="EMBL" id="SMS01260.1"/>
    </source>
</evidence>
<evidence type="ECO:0000313" key="8">
    <source>
        <dbReference type="Proteomes" id="UP000196125"/>
    </source>
</evidence>
<dbReference type="Gene3D" id="3.30.420.40">
    <property type="match status" value="2"/>
</dbReference>
<dbReference type="AlphaFoldDB" id="A0A1Y6IWQ3"/>
<dbReference type="InterPro" id="IPR018485">
    <property type="entry name" value="FGGY_C"/>
</dbReference>
<organism evidence="7 8">
    <name type="scientific">Vibrio mangrovi</name>
    <dbReference type="NCBI Taxonomy" id="474394"/>
    <lineage>
        <taxon>Bacteria</taxon>
        <taxon>Pseudomonadati</taxon>
        <taxon>Pseudomonadota</taxon>
        <taxon>Gammaproteobacteria</taxon>
        <taxon>Vibrionales</taxon>
        <taxon>Vibrionaceae</taxon>
        <taxon>Vibrio</taxon>
    </lineage>
</organism>
<dbReference type="InterPro" id="IPR050406">
    <property type="entry name" value="FGGY_Carb_Kinase"/>
</dbReference>
<dbReference type="EMBL" id="FXXI01000004">
    <property type="protein sequence ID" value="SMS01260.1"/>
    <property type="molecule type" value="Genomic_DNA"/>
</dbReference>
<dbReference type="Proteomes" id="UP000196125">
    <property type="component" value="Unassembled WGS sequence"/>
</dbReference>
<dbReference type="GO" id="GO:0016301">
    <property type="term" value="F:kinase activity"/>
    <property type="evidence" value="ECO:0007669"/>
    <property type="project" value="UniProtKB-KW"/>
</dbReference>
<comment type="similarity">
    <text evidence="1">Belongs to the FGGY kinase family.</text>
</comment>
<keyword evidence="2 7" id="KW-0808">Transferase</keyword>
<dbReference type="GO" id="GO:0005975">
    <property type="term" value="P:carbohydrate metabolic process"/>
    <property type="evidence" value="ECO:0007669"/>
    <property type="project" value="InterPro"/>
</dbReference>
<dbReference type="EMBL" id="JAWRCO010000001">
    <property type="protein sequence ID" value="MDW6003018.1"/>
    <property type="molecule type" value="Genomic_DNA"/>
</dbReference>
<dbReference type="Pfam" id="PF00370">
    <property type="entry name" value="FGGY_N"/>
    <property type="match status" value="1"/>
</dbReference>
<dbReference type="Pfam" id="PF02782">
    <property type="entry name" value="FGGY_C"/>
    <property type="match status" value="1"/>
</dbReference>
<dbReference type="InterPro" id="IPR043129">
    <property type="entry name" value="ATPase_NBD"/>
</dbReference>
<dbReference type="SUPFAM" id="SSF53067">
    <property type="entry name" value="Actin-like ATPase domain"/>
    <property type="match status" value="2"/>
</dbReference>
<evidence type="ECO:0000256" key="1">
    <source>
        <dbReference type="ARBA" id="ARBA00009156"/>
    </source>
</evidence>
<dbReference type="PIRSF" id="PIRSF000538">
    <property type="entry name" value="GlpK"/>
    <property type="match status" value="1"/>
</dbReference>
<gene>
    <name evidence="7" type="primary">lyx</name>
    <name evidence="6" type="ORF">SBX37_09160</name>
    <name evidence="7" type="ORF">VIM7927_02542</name>
</gene>
<proteinExistence type="inferred from homology"/>
<evidence type="ECO:0000313" key="9">
    <source>
        <dbReference type="Proteomes" id="UP001283366"/>
    </source>
</evidence>
<dbReference type="EC" id="2.7.1.-" evidence="6 7"/>
<name>A0A1Y6IWQ3_9VIBR</name>
<sequence length="496" mass="54864">MNYFLGIDSGGTVLKASLFDHCGRQVALYRENTQVICEKQGWIERDLALYWQETCRAIRGVLGQSGIQPEQIRGMSISAQGKGLCLLDQQGEVLRHGILSSDSRSIDIVRQWQQDGIPQMIYPLTRQTLWTGHPVSILRWIKIHEPDIYQQIGSVLMSHDYLRYRLTGNISAEITNMSESNLFHAGKKQYDPALLATFGIGEVFPALPELIYPSDLSGIVSEEAAHETGLVAGTPVYGGLFDVVATAICSGIGSDEIMLNAVMGTWSVTSGITTRFEDHPDEAFVYGHYAIPGTYIVHEASPTSASNYEWFAPYLGGKENIDHAENERLVSALKPLESDMIFVPFLYGSNAGLGLKASLYGLQAYHTKAHLLQGIWLGILCCHNVHLQKMLRRFPQIQTLRVTGGTTQSATWMQMMADLTGLTLEIPAVEETGAFGAALVAMVGSGAYPDLPTALAAMDVKIETVRPNPDLYAAYQTRFERYQRYVESLRAFEEIV</sequence>
<evidence type="ECO:0000256" key="3">
    <source>
        <dbReference type="ARBA" id="ARBA00022777"/>
    </source>
</evidence>
<evidence type="ECO:0000256" key="2">
    <source>
        <dbReference type="ARBA" id="ARBA00022679"/>
    </source>
</evidence>
<dbReference type="PANTHER" id="PTHR43095">
    <property type="entry name" value="SUGAR KINASE"/>
    <property type="match status" value="1"/>
</dbReference>
<dbReference type="Proteomes" id="UP001283366">
    <property type="component" value="Unassembled WGS sequence"/>
</dbReference>
<dbReference type="CDD" id="cd07802">
    <property type="entry name" value="ASKHA_NBD_FGGY_EcLyxK-like"/>
    <property type="match status" value="1"/>
</dbReference>
<evidence type="ECO:0000259" key="5">
    <source>
        <dbReference type="Pfam" id="PF02782"/>
    </source>
</evidence>
<feature type="domain" description="Carbohydrate kinase FGGY C-terminal" evidence="5">
    <location>
        <begin position="259"/>
        <end position="443"/>
    </location>
</feature>